<dbReference type="EMBL" id="JADJUC010000012">
    <property type="protein sequence ID" value="MBK8524642.1"/>
    <property type="molecule type" value="Genomic_DNA"/>
</dbReference>
<sequence>MSGFENYKQELAGIDHEILHYASLCGVDIADHEAINACIHQPHEAWVNDKARETLHGLLILRVKVEEEMLTLGQRPPALGDC</sequence>
<gene>
    <name evidence="1" type="ORF">IPL58_11400</name>
</gene>
<organism evidence="1 2">
    <name type="scientific">Candidatus Proximibacter danicus</name>
    <dbReference type="NCBI Taxonomy" id="2954365"/>
    <lineage>
        <taxon>Bacteria</taxon>
        <taxon>Pseudomonadati</taxon>
        <taxon>Pseudomonadota</taxon>
        <taxon>Betaproteobacteria</taxon>
        <taxon>Candidatus Proximibacter</taxon>
    </lineage>
</organism>
<dbReference type="Proteomes" id="UP000886689">
    <property type="component" value="Unassembled WGS sequence"/>
</dbReference>
<accession>A0A9D7K4U7</accession>
<protein>
    <submittedName>
        <fullName evidence="1">Uncharacterized protein</fullName>
    </submittedName>
</protein>
<proteinExistence type="predicted"/>
<comment type="caution">
    <text evidence="1">The sequence shown here is derived from an EMBL/GenBank/DDBJ whole genome shotgun (WGS) entry which is preliminary data.</text>
</comment>
<dbReference type="AlphaFoldDB" id="A0A9D7K4U7"/>
<evidence type="ECO:0000313" key="2">
    <source>
        <dbReference type="Proteomes" id="UP000886689"/>
    </source>
</evidence>
<reference evidence="1" key="1">
    <citation type="submission" date="2020-10" db="EMBL/GenBank/DDBJ databases">
        <title>Connecting structure to function with the recovery of over 1000 high-quality activated sludge metagenome-assembled genomes encoding full-length rRNA genes using long-read sequencing.</title>
        <authorList>
            <person name="Singleton C.M."/>
            <person name="Petriglieri F."/>
            <person name="Kristensen J.M."/>
            <person name="Kirkegaard R.H."/>
            <person name="Michaelsen T.Y."/>
            <person name="Andersen M.H."/>
            <person name="Karst S.M."/>
            <person name="Dueholm M.S."/>
            <person name="Nielsen P.H."/>
            <person name="Albertsen M."/>
        </authorList>
    </citation>
    <scope>NUCLEOTIDE SEQUENCE</scope>
    <source>
        <strain evidence="1">Hirt_18-Q3-R61-65_BATAC.395</strain>
    </source>
</reference>
<evidence type="ECO:0000313" key="1">
    <source>
        <dbReference type="EMBL" id="MBK8524642.1"/>
    </source>
</evidence>
<name>A0A9D7K4U7_9PROT</name>